<proteinExistence type="predicted"/>
<sequence>MGDRLGQKGPAGRRRMPFLFLLSLFSPVLSEQISYTIPEELAMGSLVGNLAKDLGLGVRDLPTRNLRISAQKKFFTVSTENGDLLVSDRIDREQVCGKKSTCVLELEMVAEKPLNFFHISVVIQDVNDNPPTFSRNITELEISELALTGATFSLESAQDSDVGVNSLQQYYLNPNPHFSLIQKENPDGSRYPELVVKTPLDREEQSYHHLVLTAVDGGDPSRSCTTQIRVVVADANDNPPVFTQDVYRASVRENLPVGSSVLSVMATDLDEGVNAEITYAFINIGNVVRQLFKLDSKTGELTTGGELDFEERESYTIGVEAKDGGRHTAHCKIQIDILDENDNAPEVTLDSESKHIQEDAELGTVVALIKTHDLDSGFNGEVFCQLKGKFPFKIVQDTKNTYKLITDGALDREQTPEYNITITVTDRGKPPLSSNRTVTLNIIDVNDNAPVFEQAFYLIHVAENNPPGASIAQVSASDP</sequence>
<keyword evidence="8" id="KW-1133">Transmembrane helix</keyword>
<dbReference type="Proteomes" id="UP000286641">
    <property type="component" value="Unplaced"/>
</dbReference>
<keyword evidence="6 11" id="KW-0106">Calcium</keyword>
<dbReference type="PANTHER" id="PTHR24028">
    <property type="entry name" value="CADHERIN-87A"/>
    <property type="match status" value="1"/>
</dbReference>
<dbReference type="GeneID" id="112818007"/>
<evidence type="ECO:0000256" key="8">
    <source>
        <dbReference type="ARBA" id="ARBA00022989"/>
    </source>
</evidence>
<dbReference type="GO" id="GO:0005509">
    <property type="term" value="F:calcium ion binding"/>
    <property type="evidence" value="ECO:0007669"/>
    <property type="project" value="UniProtKB-UniRule"/>
</dbReference>
<feature type="domain" description="Cadherin" evidence="13">
    <location>
        <begin position="348"/>
        <end position="452"/>
    </location>
</feature>
<dbReference type="InterPro" id="IPR050174">
    <property type="entry name" value="Protocadherin/Cadherin-CA"/>
</dbReference>
<dbReference type="GO" id="GO:0005886">
    <property type="term" value="C:plasma membrane"/>
    <property type="evidence" value="ECO:0007669"/>
    <property type="project" value="InterPro"/>
</dbReference>
<gene>
    <name evidence="15" type="primary">LOC112818007</name>
</gene>
<keyword evidence="3" id="KW-0812">Transmembrane</keyword>
<dbReference type="SUPFAM" id="SSF49313">
    <property type="entry name" value="Cadherin-like"/>
    <property type="match status" value="5"/>
</dbReference>
<dbReference type="InterPro" id="IPR013164">
    <property type="entry name" value="Cadherin_N"/>
</dbReference>
<dbReference type="RefSeq" id="XP_025721065.1">
    <property type="nucleotide sequence ID" value="XM_025865280.1"/>
</dbReference>
<keyword evidence="5" id="KW-0677">Repeat</keyword>
<dbReference type="SMART" id="SM00112">
    <property type="entry name" value="CA"/>
    <property type="match status" value="4"/>
</dbReference>
<feature type="signal peptide" evidence="12">
    <location>
        <begin position="1"/>
        <end position="30"/>
    </location>
</feature>
<protein>
    <submittedName>
        <fullName evidence="15">Protocadherin gamma-B3-like</fullName>
    </submittedName>
</protein>
<dbReference type="PROSITE" id="PS00232">
    <property type="entry name" value="CADHERIN_1"/>
    <property type="match status" value="2"/>
</dbReference>
<dbReference type="Pfam" id="PF00028">
    <property type="entry name" value="Cadherin"/>
    <property type="match status" value="3"/>
</dbReference>
<name>A0A3Q7NIL5_CALUR</name>
<evidence type="ECO:0000256" key="7">
    <source>
        <dbReference type="ARBA" id="ARBA00022889"/>
    </source>
</evidence>
<keyword evidence="14" id="KW-1185">Reference proteome</keyword>
<feature type="domain" description="Cadherin" evidence="13">
    <location>
        <begin position="243"/>
        <end position="347"/>
    </location>
</feature>
<evidence type="ECO:0000256" key="5">
    <source>
        <dbReference type="ARBA" id="ARBA00022737"/>
    </source>
</evidence>
<comment type="function">
    <text evidence="1">Potential calcium-dependent cell-adhesion protein. May be involved in the establishment and maintenance of specific neuronal connections in the brain.</text>
</comment>
<dbReference type="PROSITE" id="PS50268">
    <property type="entry name" value="CADHERIN_2"/>
    <property type="match status" value="4"/>
</dbReference>
<dbReference type="Pfam" id="PF08266">
    <property type="entry name" value="Cadherin_2"/>
    <property type="match status" value="1"/>
</dbReference>
<evidence type="ECO:0000256" key="12">
    <source>
        <dbReference type="SAM" id="SignalP"/>
    </source>
</evidence>
<dbReference type="InterPro" id="IPR015919">
    <property type="entry name" value="Cadherin-like_sf"/>
</dbReference>
<dbReference type="InParanoid" id="A0A3Q7NIL5"/>
<dbReference type="Gene3D" id="2.60.40.60">
    <property type="entry name" value="Cadherins"/>
    <property type="match status" value="5"/>
</dbReference>
<dbReference type="AlphaFoldDB" id="A0A3Q7NIL5"/>
<dbReference type="PANTHER" id="PTHR24028:SF73">
    <property type="entry name" value="PROTOCADHERIN GAMMA-B3-RELATED"/>
    <property type="match status" value="1"/>
</dbReference>
<keyword evidence="7" id="KW-0130">Cell adhesion</keyword>
<evidence type="ECO:0000256" key="9">
    <source>
        <dbReference type="ARBA" id="ARBA00023136"/>
    </source>
</evidence>
<feature type="domain" description="Cadherin" evidence="13">
    <location>
        <begin position="134"/>
        <end position="242"/>
    </location>
</feature>
<evidence type="ECO:0000256" key="3">
    <source>
        <dbReference type="ARBA" id="ARBA00022692"/>
    </source>
</evidence>
<feature type="chain" id="PRO_5018531337" evidence="12">
    <location>
        <begin position="31"/>
        <end position="479"/>
    </location>
</feature>
<keyword evidence="10" id="KW-0325">Glycoprotein</keyword>
<dbReference type="FunFam" id="2.60.40.60:FF:000006">
    <property type="entry name" value="Protocadherin alpha 2"/>
    <property type="match status" value="1"/>
</dbReference>
<dbReference type="FunFam" id="2.60.40.60:FF:000129">
    <property type="entry name" value="protocadherin alpha-C2 isoform X1"/>
    <property type="match status" value="1"/>
</dbReference>
<keyword evidence="9" id="KW-0472">Membrane</keyword>
<dbReference type="InterPro" id="IPR020894">
    <property type="entry name" value="Cadherin_CS"/>
</dbReference>
<dbReference type="PRINTS" id="PR00205">
    <property type="entry name" value="CADHERIN"/>
</dbReference>
<comment type="subcellular location">
    <subcellularLocation>
        <location evidence="2">Membrane</location>
        <topology evidence="2">Single-pass membrane protein</topology>
    </subcellularLocation>
</comment>
<dbReference type="GO" id="GO:0007156">
    <property type="term" value="P:homophilic cell adhesion via plasma membrane adhesion molecules"/>
    <property type="evidence" value="ECO:0007669"/>
    <property type="project" value="InterPro"/>
</dbReference>
<evidence type="ECO:0000256" key="6">
    <source>
        <dbReference type="ARBA" id="ARBA00022837"/>
    </source>
</evidence>
<feature type="domain" description="Cadherin" evidence="13">
    <location>
        <begin position="29"/>
        <end position="133"/>
    </location>
</feature>
<evidence type="ECO:0000256" key="4">
    <source>
        <dbReference type="ARBA" id="ARBA00022729"/>
    </source>
</evidence>
<evidence type="ECO:0000313" key="15">
    <source>
        <dbReference type="RefSeq" id="XP_025721065.1"/>
    </source>
</evidence>
<evidence type="ECO:0000313" key="14">
    <source>
        <dbReference type="Proteomes" id="UP000286641"/>
    </source>
</evidence>
<evidence type="ECO:0000256" key="10">
    <source>
        <dbReference type="ARBA" id="ARBA00023180"/>
    </source>
</evidence>
<evidence type="ECO:0000256" key="11">
    <source>
        <dbReference type="PROSITE-ProRule" id="PRU00043"/>
    </source>
</evidence>
<dbReference type="FunFam" id="2.60.40.60:FF:000002">
    <property type="entry name" value="Protocadherin alpha 2"/>
    <property type="match status" value="1"/>
</dbReference>
<evidence type="ECO:0000256" key="1">
    <source>
        <dbReference type="ARBA" id="ARBA00003436"/>
    </source>
</evidence>
<dbReference type="InterPro" id="IPR002126">
    <property type="entry name" value="Cadherin-like_dom"/>
</dbReference>
<accession>A0A3Q7NIL5</accession>
<organism evidence="14 15">
    <name type="scientific">Callorhinus ursinus</name>
    <name type="common">Northern fur seal</name>
    <dbReference type="NCBI Taxonomy" id="34884"/>
    <lineage>
        <taxon>Eukaryota</taxon>
        <taxon>Metazoa</taxon>
        <taxon>Chordata</taxon>
        <taxon>Craniata</taxon>
        <taxon>Vertebrata</taxon>
        <taxon>Euteleostomi</taxon>
        <taxon>Mammalia</taxon>
        <taxon>Eutheria</taxon>
        <taxon>Laurasiatheria</taxon>
        <taxon>Carnivora</taxon>
        <taxon>Caniformia</taxon>
        <taxon>Pinnipedia</taxon>
        <taxon>Otariidae</taxon>
        <taxon>Callorhinus</taxon>
    </lineage>
</organism>
<feature type="non-terminal residue" evidence="15">
    <location>
        <position position="479"/>
    </location>
</feature>
<reference evidence="15" key="2">
    <citation type="submission" date="2025-08" db="UniProtKB">
        <authorList>
            <consortium name="RefSeq"/>
        </authorList>
    </citation>
    <scope>IDENTIFICATION</scope>
    <source>
        <tissue evidence="15">Blood</tissue>
    </source>
</reference>
<keyword evidence="4 12" id="KW-0732">Signal</keyword>
<evidence type="ECO:0000259" key="13">
    <source>
        <dbReference type="PROSITE" id="PS50268"/>
    </source>
</evidence>
<dbReference type="CDD" id="cd11304">
    <property type="entry name" value="Cadherin_repeat"/>
    <property type="match status" value="3"/>
</dbReference>
<reference key="1">
    <citation type="submission" date="2019-01" db="UniProtKB">
        <authorList>
            <consortium name="RefSeq"/>
        </authorList>
    </citation>
    <scope>IDENTIFICATION</scope>
</reference>
<dbReference type="FunFam" id="2.60.40.60:FF:000018">
    <property type="entry name" value="Protocadherin gamma c3"/>
    <property type="match status" value="1"/>
</dbReference>
<evidence type="ECO:0000256" key="2">
    <source>
        <dbReference type="ARBA" id="ARBA00004167"/>
    </source>
</evidence>